<name>A0ABR6BGR2_9PSEU</name>
<sequence length="57" mass="6015">MPQSGVCGRRTARAISSAPAIGGQAAVVPYTEHSPLTGNRKHGQQQHEPQPAQQAVR</sequence>
<reference evidence="2 3" key="1">
    <citation type="submission" date="2020-08" db="EMBL/GenBank/DDBJ databases">
        <title>Genomic Encyclopedia of Archaeal and Bacterial Type Strains, Phase II (KMG-II): from individual species to whole genera.</title>
        <authorList>
            <person name="Goeker M."/>
        </authorList>
    </citation>
    <scope>NUCLEOTIDE SEQUENCE [LARGE SCALE GENOMIC DNA]</scope>
    <source>
        <strain evidence="2 3">DSM 43850</strain>
    </source>
</reference>
<organism evidence="2 3">
    <name type="scientific">Kutzneria viridogrisea</name>
    <dbReference type="NCBI Taxonomy" id="47990"/>
    <lineage>
        <taxon>Bacteria</taxon>
        <taxon>Bacillati</taxon>
        <taxon>Actinomycetota</taxon>
        <taxon>Actinomycetes</taxon>
        <taxon>Pseudonocardiales</taxon>
        <taxon>Pseudonocardiaceae</taxon>
        <taxon>Kutzneria</taxon>
    </lineage>
</organism>
<gene>
    <name evidence="2" type="ORF">BC739_003270</name>
</gene>
<evidence type="ECO:0000313" key="3">
    <source>
        <dbReference type="Proteomes" id="UP000517916"/>
    </source>
</evidence>
<proteinExistence type="predicted"/>
<accession>A0ABR6BGR2</accession>
<keyword evidence="3" id="KW-1185">Reference proteome</keyword>
<comment type="caution">
    <text evidence="2">The sequence shown here is derived from an EMBL/GenBank/DDBJ whole genome shotgun (WGS) entry which is preliminary data.</text>
</comment>
<feature type="region of interest" description="Disordered" evidence="1">
    <location>
        <begin position="19"/>
        <end position="57"/>
    </location>
</feature>
<dbReference type="Proteomes" id="UP000517916">
    <property type="component" value="Unassembled WGS sequence"/>
</dbReference>
<evidence type="ECO:0000256" key="1">
    <source>
        <dbReference type="SAM" id="MobiDB-lite"/>
    </source>
</evidence>
<dbReference type="EMBL" id="JACJID010000002">
    <property type="protein sequence ID" value="MBA8926071.1"/>
    <property type="molecule type" value="Genomic_DNA"/>
</dbReference>
<evidence type="ECO:0000313" key="2">
    <source>
        <dbReference type="EMBL" id="MBA8926071.1"/>
    </source>
</evidence>
<dbReference type="RefSeq" id="WP_182837612.1">
    <property type="nucleotide sequence ID" value="NZ_BAAABQ010000009.1"/>
</dbReference>
<feature type="compositionally biased region" description="Low complexity" evidence="1">
    <location>
        <begin position="46"/>
        <end position="57"/>
    </location>
</feature>
<protein>
    <submittedName>
        <fullName evidence="2">Uncharacterized protein</fullName>
    </submittedName>
</protein>